<dbReference type="PROSITE" id="PS51257">
    <property type="entry name" value="PROKAR_LIPOPROTEIN"/>
    <property type="match status" value="1"/>
</dbReference>
<accession>A0A1W1W0Q3</accession>
<keyword evidence="2" id="KW-1185">Reference proteome</keyword>
<sequence length="163" mass="17246">MNKPSFFALSLALAGALVSCGDENADPQPASQTASGRLMAKTWMVTAATEKEGSKPARDIYTSQDACLKDNLFKFQASNAFVLDEGKTKCDNASPQSLTGKWALSNNDQTLLGTVTVSPAPGFTFDIDLTGTIEELTAAQLILVDAETDNGVTTVTRTTFTAQ</sequence>
<evidence type="ECO:0000313" key="2">
    <source>
        <dbReference type="Proteomes" id="UP000192266"/>
    </source>
</evidence>
<evidence type="ECO:0008006" key="3">
    <source>
        <dbReference type="Google" id="ProtNLM"/>
    </source>
</evidence>
<dbReference type="Proteomes" id="UP000192266">
    <property type="component" value="Unassembled WGS sequence"/>
</dbReference>
<organism evidence="1 2">
    <name type="scientific">Hymenobacter roseosalivarius DSM 11622</name>
    <dbReference type="NCBI Taxonomy" id="645990"/>
    <lineage>
        <taxon>Bacteria</taxon>
        <taxon>Pseudomonadati</taxon>
        <taxon>Bacteroidota</taxon>
        <taxon>Cytophagia</taxon>
        <taxon>Cytophagales</taxon>
        <taxon>Hymenobacteraceae</taxon>
        <taxon>Hymenobacter</taxon>
    </lineage>
</organism>
<evidence type="ECO:0000313" key="1">
    <source>
        <dbReference type="EMBL" id="SMB99185.1"/>
    </source>
</evidence>
<dbReference type="EMBL" id="FWWW01000091">
    <property type="protein sequence ID" value="SMB99185.1"/>
    <property type="molecule type" value="Genomic_DNA"/>
</dbReference>
<dbReference type="RefSeq" id="WP_084447139.1">
    <property type="nucleotide sequence ID" value="NZ_FWWW01000091.1"/>
</dbReference>
<name>A0A1W1W0Q3_9BACT</name>
<dbReference type="OrthoDB" id="799390at2"/>
<protein>
    <recommendedName>
        <fullName evidence="3">Lipocalin-like domain-containing protein</fullName>
    </recommendedName>
</protein>
<reference evidence="1 2" key="1">
    <citation type="submission" date="2017-04" db="EMBL/GenBank/DDBJ databases">
        <authorList>
            <person name="Afonso C.L."/>
            <person name="Miller P.J."/>
            <person name="Scott M.A."/>
            <person name="Spackman E."/>
            <person name="Goraichik I."/>
            <person name="Dimitrov K.M."/>
            <person name="Suarez D.L."/>
            <person name="Swayne D.E."/>
        </authorList>
    </citation>
    <scope>NUCLEOTIDE SEQUENCE [LARGE SCALE GENOMIC DNA]</scope>
    <source>
        <strain evidence="1 2">DSM 11622</strain>
    </source>
</reference>
<proteinExistence type="predicted"/>
<gene>
    <name evidence="1" type="ORF">SAMN00120144_0056</name>
</gene>
<dbReference type="AlphaFoldDB" id="A0A1W1W0Q3"/>